<dbReference type="AlphaFoldDB" id="A0A6C0HE48"/>
<sequence>MDPETQPKRPRRQSGADNRKQKIESLALQISQGNYLFEETQRSFQRERNLVRVAQEQLEQFKRDLKNKQQRMREKQMQYIKESNQINKCKIELNQLLCIDDLKSKVQKQKNNDAVQKKHDKRGGKKIDLSNLDKLPLEIALYIGEFLTCDVRIQYLEAAYKPLPILNKLNITVKRHFFTLALMNKKYFSHLSKEKIKESDRKIHFAGCNTINDEIYSLIHHAKQENPRGAYLLLRAMCIIFKKGKKYYSNWHTFHAIRTRLIVEGN</sequence>
<dbReference type="EMBL" id="MN739932">
    <property type="protein sequence ID" value="QHT78456.1"/>
    <property type="molecule type" value="Genomic_DNA"/>
</dbReference>
<feature type="coiled-coil region" evidence="1">
    <location>
        <begin position="44"/>
        <end position="85"/>
    </location>
</feature>
<proteinExistence type="predicted"/>
<accession>A0A6C0HE48</accession>
<evidence type="ECO:0000313" key="3">
    <source>
        <dbReference type="EMBL" id="QHT78456.1"/>
    </source>
</evidence>
<evidence type="ECO:0000256" key="1">
    <source>
        <dbReference type="SAM" id="Coils"/>
    </source>
</evidence>
<reference evidence="3" key="1">
    <citation type="journal article" date="2020" name="Nature">
        <title>Giant virus diversity and host interactions through global metagenomics.</title>
        <authorList>
            <person name="Schulz F."/>
            <person name="Roux S."/>
            <person name="Paez-Espino D."/>
            <person name="Jungbluth S."/>
            <person name="Walsh D.A."/>
            <person name="Denef V.J."/>
            <person name="McMahon K.D."/>
            <person name="Konstantinidis K.T."/>
            <person name="Eloe-Fadrosh E.A."/>
            <person name="Kyrpides N.C."/>
            <person name="Woyke T."/>
        </authorList>
    </citation>
    <scope>NUCLEOTIDE SEQUENCE</scope>
    <source>
        <strain evidence="3">GVMAG-M-3300023179-91</strain>
    </source>
</reference>
<feature type="region of interest" description="Disordered" evidence="2">
    <location>
        <begin position="1"/>
        <end position="21"/>
    </location>
</feature>
<organism evidence="3">
    <name type="scientific">viral metagenome</name>
    <dbReference type="NCBI Taxonomy" id="1070528"/>
    <lineage>
        <taxon>unclassified sequences</taxon>
        <taxon>metagenomes</taxon>
        <taxon>organismal metagenomes</taxon>
    </lineage>
</organism>
<keyword evidence="1" id="KW-0175">Coiled coil</keyword>
<protein>
    <submittedName>
        <fullName evidence="3">Uncharacterized protein</fullName>
    </submittedName>
</protein>
<name>A0A6C0HE48_9ZZZZ</name>
<evidence type="ECO:0000256" key="2">
    <source>
        <dbReference type="SAM" id="MobiDB-lite"/>
    </source>
</evidence>